<reference evidence="1 2" key="1">
    <citation type="submission" date="2020-11" db="EMBL/GenBank/DDBJ databases">
        <title>Hymenobacter sp.</title>
        <authorList>
            <person name="Kim M.K."/>
        </authorList>
    </citation>
    <scope>NUCLEOTIDE SEQUENCE [LARGE SCALE GENOMIC DNA]</scope>
    <source>
        <strain evidence="1 2">BT594</strain>
    </source>
</reference>
<keyword evidence="2" id="KW-1185">Reference proteome</keyword>
<name>A0ABS0L7V6_9BACT</name>
<proteinExistence type="predicted"/>
<dbReference type="EMBL" id="JADWYK010000021">
    <property type="protein sequence ID" value="MBG8556159.1"/>
    <property type="molecule type" value="Genomic_DNA"/>
</dbReference>
<accession>A0ABS0L7V6</accession>
<organism evidence="1 2">
    <name type="scientific">Hymenobacter guriensis</name>
    <dbReference type="NCBI Taxonomy" id="2793065"/>
    <lineage>
        <taxon>Bacteria</taxon>
        <taxon>Pseudomonadati</taxon>
        <taxon>Bacteroidota</taxon>
        <taxon>Cytophagia</taxon>
        <taxon>Cytophagales</taxon>
        <taxon>Hymenobacteraceae</taxon>
        <taxon>Hymenobacter</taxon>
    </lineage>
</organism>
<protein>
    <submittedName>
        <fullName evidence="1">Uncharacterized protein</fullName>
    </submittedName>
</protein>
<evidence type="ECO:0000313" key="1">
    <source>
        <dbReference type="EMBL" id="MBG8556159.1"/>
    </source>
</evidence>
<sequence length="140" mass="15113">MLQLETPTGYVLTVTDTIRDVSAGNYLRFSQACSREAGLGSDMRDANSHLRRIGMFQGAKKYDAATEEWNNLMLCLNNLESGESTKAEALATVVISIAQPADSTLEGKPVITGADVLATGLTQQQLEETLDAVKKNFSVN</sequence>
<comment type="caution">
    <text evidence="1">The sequence shown here is derived from an EMBL/GenBank/DDBJ whole genome shotgun (WGS) entry which is preliminary data.</text>
</comment>
<dbReference type="Proteomes" id="UP000601099">
    <property type="component" value="Unassembled WGS sequence"/>
</dbReference>
<evidence type="ECO:0000313" key="2">
    <source>
        <dbReference type="Proteomes" id="UP000601099"/>
    </source>
</evidence>
<dbReference type="RefSeq" id="WP_196957178.1">
    <property type="nucleotide sequence ID" value="NZ_JADWYK010000021.1"/>
</dbReference>
<gene>
    <name evidence="1" type="ORF">I5L79_21620</name>
</gene>